<reference evidence="9 11" key="2">
    <citation type="submission" date="2018-09" db="EMBL/GenBank/DDBJ databases">
        <authorList>
            <person name="Petit M.-A."/>
            <person name="Lossouarn J."/>
        </authorList>
    </citation>
    <scope>NUCLEOTIDE SEQUENCE [LARGE SCALE GENOMIC DNA]</scope>
    <source>
        <strain evidence="9 11">L1-82</strain>
    </source>
</reference>
<evidence type="ECO:0000256" key="3">
    <source>
        <dbReference type="ARBA" id="ARBA00022989"/>
    </source>
</evidence>
<accession>C7GC51</accession>
<keyword evidence="11" id="KW-1185">Reference proteome</keyword>
<dbReference type="GO" id="GO:0016020">
    <property type="term" value="C:membrane"/>
    <property type="evidence" value="ECO:0007669"/>
    <property type="project" value="UniProtKB-SubCell"/>
</dbReference>
<keyword evidence="9" id="KW-0540">Nuclease</keyword>
<evidence type="ECO:0000313" key="11">
    <source>
        <dbReference type="Proteomes" id="UP000294398"/>
    </source>
</evidence>
<dbReference type="GeneID" id="61433553"/>
<organism evidence="8 10">
    <name type="scientific">Roseburia intestinalis L1-82</name>
    <dbReference type="NCBI Taxonomy" id="536231"/>
    <lineage>
        <taxon>Bacteria</taxon>
        <taxon>Bacillati</taxon>
        <taxon>Bacillota</taxon>
        <taxon>Clostridia</taxon>
        <taxon>Lachnospirales</taxon>
        <taxon>Lachnospiraceae</taxon>
        <taxon>Roseburia</taxon>
    </lineage>
</organism>
<dbReference type="Gene3D" id="3.40.1350.10">
    <property type="match status" value="1"/>
</dbReference>
<dbReference type="PANTHER" id="PTHR30015">
    <property type="entry name" value="MRR RESTRICTION SYSTEM PROTEIN"/>
    <property type="match status" value="1"/>
</dbReference>
<dbReference type="GO" id="GO:0015666">
    <property type="term" value="F:restriction endodeoxyribonuclease activity"/>
    <property type="evidence" value="ECO:0007669"/>
    <property type="project" value="TreeGrafter"/>
</dbReference>
<evidence type="ECO:0000313" key="10">
    <source>
        <dbReference type="Proteomes" id="UP000004828"/>
    </source>
</evidence>
<dbReference type="InterPro" id="IPR007560">
    <property type="entry name" value="Restrct_endonuc_IV_Mrr"/>
</dbReference>
<dbReference type="InterPro" id="IPR007829">
    <property type="entry name" value="TM2"/>
</dbReference>
<dbReference type="InterPro" id="IPR052906">
    <property type="entry name" value="Type_IV_Methyl-Rstrct_Enzyme"/>
</dbReference>
<dbReference type="EMBL" id="ABYJ02000109">
    <property type="protein sequence ID" value="EEV00695.1"/>
    <property type="molecule type" value="Genomic_DNA"/>
</dbReference>
<dbReference type="Pfam" id="PF04471">
    <property type="entry name" value="Mrr_cat"/>
    <property type="match status" value="1"/>
</dbReference>
<feature type="transmembrane region" description="Helical" evidence="5">
    <location>
        <begin position="97"/>
        <end position="117"/>
    </location>
</feature>
<dbReference type="SUPFAM" id="SSF52980">
    <property type="entry name" value="Restriction endonuclease-like"/>
    <property type="match status" value="1"/>
</dbReference>
<name>C7GC51_9FIRM</name>
<dbReference type="PANTHER" id="PTHR30015:SF6">
    <property type="entry name" value="SLL1429 PROTEIN"/>
    <property type="match status" value="1"/>
</dbReference>
<reference evidence="8 10" key="1">
    <citation type="submission" date="2009-08" db="EMBL/GenBank/DDBJ databases">
        <authorList>
            <person name="Weinstock G."/>
            <person name="Sodergren E."/>
            <person name="Clifton S."/>
            <person name="Fulton L."/>
            <person name="Fulton B."/>
            <person name="Courtney L."/>
            <person name="Fronick C."/>
            <person name="Harrison M."/>
            <person name="Strong C."/>
            <person name="Farmer C."/>
            <person name="Delahaunty K."/>
            <person name="Markovic C."/>
            <person name="Hall O."/>
            <person name="Minx P."/>
            <person name="Tomlinson C."/>
            <person name="Mitreva M."/>
            <person name="Nelson J."/>
            <person name="Hou S."/>
            <person name="Wollam A."/>
            <person name="Pepin K.H."/>
            <person name="Johnson M."/>
            <person name="Bhonagiri V."/>
            <person name="Nash W.E."/>
            <person name="Warren W."/>
            <person name="Chinwalla A."/>
            <person name="Mardis E.R."/>
            <person name="Wilson R.K."/>
        </authorList>
    </citation>
    <scope>NUCLEOTIDE SEQUENCE [LARGE SCALE GENOMIC DNA]</scope>
    <source>
        <strain evidence="8 10">L1-82</strain>
    </source>
</reference>
<keyword evidence="9" id="KW-0255">Endonuclease</keyword>
<evidence type="ECO:0000313" key="8">
    <source>
        <dbReference type="EMBL" id="EEV00695.1"/>
    </source>
</evidence>
<feature type="transmembrane region" description="Helical" evidence="5">
    <location>
        <begin position="73"/>
        <end position="91"/>
    </location>
</feature>
<keyword evidence="4 5" id="KW-0472">Membrane</keyword>
<dbReference type="RefSeq" id="WP_006857569.1">
    <property type="nucleotide sequence ID" value="NZ_GG692725.1"/>
</dbReference>
<dbReference type="AlphaFoldDB" id="C7GC51"/>
<evidence type="ECO:0000256" key="2">
    <source>
        <dbReference type="ARBA" id="ARBA00022692"/>
    </source>
</evidence>
<gene>
    <name evidence="9" type="ORF">RIL182_02293</name>
    <name evidence="8" type="ORF">ROSINTL182_07486</name>
</gene>
<evidence type="ECO:0000256" key="5">
    <source>
        <dbReference type="SAM" id="Phobius"/>
    </source>
</evidence>
<dbReference type="EMBL" id="LR027880">
    <property type="protein sequence ID" value="VCV22414.1"/>
    <property type="molecule type" value="Genomic_DNA"/>
</dbReference>
<dbReference type="Pfam" id="PF05154">
    <property type="entry name" value="TM2"/>
    <property type="match status" value="1"/>
</dbReference>
<evidence type="ECO:0000259" key="7">
    <source>
        <dbReference type="Pfam" id="PF05154"/>
    </source>
</evidence>
<evidence type="ECO:0000313" key="9">
    <source>
        <dbReference type="EMBL" id="VCV22414.1"/>
    </source>
</evidence>
<dbReference type="Proteomes" id="UP000294398">
    <property type="component" value="Chromosome"/>
</dbReference>
<dbReference type="GO" id="GO:0009307">
    <property type="term" value="P:DNA restriction-modification system"/>
    <property type="evidence" value="ECO:0007669"/>
    <property type="project" value="InterPro"/>
</dbReference>
<protein>
    <submittedName>
        <fullName evidence="9">Restriction endonuclease</fullName>
    </submittedName>
    <submittedName>
        <fullName evidence="8">TM2 domain protein</fullName>
    </submittedName>
</protein>
<comment type="subcellular location">
    <subcellularLocation>
        <location evidence="1">Membrane</location>
        <topology evidence="1">Multi-pass membrane protein</topology>
    </subcellularLocation>
</comment>
<keyword evidence="2 5" id="KW-0812">Transmembrane</keyword>
<evidence type="ECO:0000256" key="1">
    <source>
        <dbReference type="ARBA" id="ARBA00004141"/>
    </source>
</evidence>
<keyword evidence="9" id="KW-0378">Hydrolase</keyword>
<dbReference type="InterPro" id="IPR011335">
    <property type="entry name" value="Restrct_endonuc-II-like"/>
</dbReference>
<dbReference type="Proteomes" id="UP000004828">
    <property type="component" value="Unassembled WGS sequence"/>
</dbReference>
<keyword evidence="3 5" id="KW-1133">Transmembrane helix</keyword>
<dbReference type="InterPro" id="IPR011856">
    <property type="entry name" value="tRNA_endonuc-like_dom_sf"/>
</dbReference>
<evidence type="ECO:0000259" key="6">
    <source>
        <dbReference type="Pfam" id="PF04471"/>
    </source>
</evidence>
<evidence type="ECO:0000256" key="4">
    <source>
        <dbReference type="ARBA" id="ARBA00023136"/>
    </source>
</evidence>
<dbReference type="HOGENOM" id="CLU_993515_0_0_9"/>
<proteinExistence type="predicted"/>
<dbReference type="GO" id="GO:0003677">
    <property type="term" value="F:DNA binding"/>
    <property type="evidence" value="ECO:0007669"/>
    <property type="project" value="InterPro"/>
</dbReference>
<feature type="domain" description="TM2" evidence="7">
    <location>
        <begin position="69"/>
        <end position="117"/>
    </location>
</feature>
<feature type="domain" description="Restriction endonuclease type IV Mrr" evidence="6">
    <location>
        <begin position="164"/>
        <end position="273"/>
    </location>
</feature>
<sequence length="280" mass="30908">MKCPNCGAEGNGKFCEYCGCELPRNTPDTILNNQTNSTVINNYYSAPQQTPTPNQTVSRPYIQAPAVSGKNQTVALVLCIFLGFFGAHYFYVGKAKIGILYLLTMGLFGIGWLVDIFRIATGSFKDSSGLCLKKAVSSSHTPTTYSSSTTVTSARTMDLNKPYDNMDGHEFEYFCGDLLKKNEFSNVEVTRGSGDQGIDIIAYKDGVKYGIQCKCYSQNIGNKAVQEAFAGKTFYDCHVAAVLTNQYFTRSAKELAEHNGVLLWDRDKLQELIEKANNTQ</sequence>